<evidence type="ECO:0000256" key="1">
    <source>
        <dbReference type="SAM" id="SignalP"/>
    </source>
</evidence>
<proteinExistence type="predicted"/>
<dbReference type="Proteomes" id="UP001175271">
    <property type="component" value="Unassembled WGS sequence"/>
</dbReference>
<organism evidence="2 3">
    <name type="scientific">Steinernema hermaphroditum</name>
    <dbReference type="NCBI Taxonomy" id="289476"/>
    <lineage>
        <taxon>Eukaryota</taxon>
        <taxon>Metazoa</taxon>
        <taxon>Ecdysozoa</taxon>
        <taxon>Nematoda</taxon>
        <taxon>Chromadorea</taxon>
        <taxon>Rhabditida</taxon>
        <taxon>Tylenchina</taxon>
        <taxon>Panagrolaimomorpha</taxon>
        <taxon>Strongyloidoidea</taxon>
        <taxon>Steinernematidae</taxon>
        <taxon>Steinernema</taxon>
    </lineage>
</organism>
<evidence type="ECO:0008006" key="4">
    <source>
        <dbReference type="Google" id="ProtNLM"/>
    </source>
</evidence>
<name>A0AA39IIH7_9BILA</name>
<dbReference type="EMBL" id="JAUCMV010000001">
    <property type="protein sequence ID" value="KAK0424956.1"/>
    <property type="molecule type" value="Genomic_DNA"/>
</dbReference>
<dbReference type="AlphaFoldDB" id="A0AA39IIH7"/>
<keyword evidence="1" id="KW-0732">Signal</keyword>
<feature type="signal peptide" evidence="1">
    <location>
        <begin position="1"/>
        <end position="18"/>
    </location>
</feature>
<evidence type="ECO:0000313" key="3">
    <source>
        <dbReference type="Proteomes" id="UP001175271"/>
    </source>
</evidence>
<accession>A0AA39IIH7</accession>
<gene>
    <name evidence="2" type="ORF">QR680_008943</name>
</gene>
<keyword evidence="3" id="KW-1185">Reference proteome</keyword>
<reference evidence="2" key="1">
    <citation type="submission" date="2023-06" db="EMBL/GenBank/DDBJ databases">
        <title>Genomic analysis of the entomopathogenic nematode Steinernema hermaphroditum.</title>
        <authorList>
            <person name="Schwarz E.M."/>
            <person name="Heppert J.K."/>
            <person name="Baniya A."/>
            <person name="Schwartz H.T."/>
            <person name="Tan C.-H."/>
            <person name="Antoshechkin I."/>
            <person name="Sternberg P.W."/>
            <person name="Goodrich-Blair H."/>
            <person name="Dillman A.R."/>
        </authorList>
    </citation>
    <scope>NUCLEOTIDE SEQUENCE</scope>
    <source>
        <strain evidence="2">PS9179</strain>
        <tissue evidence="2">Whole animal</tissue>
    </source>
</reference>
<comment type="caution">
    <text evidence="2">The sequence shown here is derived from an EMBL/GenBank/DDBJ whole genome shotgun (WGS) entry which is preliminary data.</text>
</comment>
<sequence>MAWKVLLLLVALLATALSVPVHHEELPVGCDCGSITGALQNVVTKLTKFLGGLVYSTVGVVGCSLADVLELAVHLIHVLLNVLSTVLGLPVPEVPPEKPYQLECKGLEGAINDFYQLLAELLSDYGESKRCNCQVPSSLGGLGSVLATLLNVASKILAGLLGGGANLSFEEDAAQSANLSFDQLIRH</sequence>
<evidence type="ECO:0000313" key="2">
    <source>
        <dbReference type="EMBL" id="KAK0424956.1"/>
    </source>
</evidence>
<protein>
    <recommendedName>
        <fullName evidence="4">Secreted protein</fullName>
    </recommendedName>
</protein>
<feature type="chain" id="PRO_5041263588" description="Secreted protein" evidence="1">
    <location>
        <begin position="19"/>
        <end position="187"/>
    </location>
</feature>